<gene>
    <name evidence="1" type="ORF">BN2614_LOCUS3</name>
</gene>
<organism evidence="1 2">
    <name type="scientific">Gulo gulo</name>
    <name type="common">Wolverine</name>
    <name type="synonym">Gluton</name>
    <dbReference type="NCBI Taxonomy" id="48420"/>
    <lineage>
        <taxon>Eukaryota</taxon>
        <taxon>Metazoa</taxon>
        <taxon>Chordata</taxon>
        <taxon>Craniata</taxon>
        <taxon>Vertebrata</taxon>
        <taxon>Euteleostomi</taxon>
        <taxon>Mammalia</taxon>
        <taxon>Eutheria</taxon>
        <taxon>Laurasiatheria</taxon>
        <taxon>Carnivora</taxon>
        <taxon>Caniformia</taxon>
        <taxon>Musteloidea</taxon>
        <taxon>Mustelidae</taxon>
        <taxon>Guloninae</taxon>
        <taxon>Gulo</taxon>
    </lineage>
</organism>
<dbReference type="Proteomes" id="UP000269945">
    <property type="component" value="Unassembled WGS sequence"/>
</dbReference>
<protein>
    <submittedName>
        <fullName evidence="1">Uncharacterized protein</fullName>
    </submittedName>
</protein>
<sequence length="78" mass="8920">MGLCCTKDASGQWPHLVASGDSFWFWLVFLWEPHLGTRQDTEVLMPMLADMEGPRMVALRWDPGNECSPRPASWASRR</sequence>
<comment type="caution">
    <text evidence="1">The sequence shown here is derived from an EMBL/GenBank/DDBJ whole genome shotgun (WGS) entry which is preliminary data.</text>
</comment>
<accession>A0A9X9Q8R8</accession>
<proteinExistence type="predicted"/>
<evidence type="ECO:0000313" key="1">
    <source>
        <dbReference type="EMBL" id="VCX39512.1"/>
    </source>
</evidence>
<reference evidence="1 2" key="1">
    <citation type="submission" date="2018-10" db="EMBL/GenBank/DDBJ databases">
        <authorList>
            <person name="Ekblom R."/>
            <person name="Jareborg N."/>
        </authorList>
    </citation>
    <scope>NUCLEOTIDE SEQUENCE [LARGE SCALE GENOMIC DNA]</scope>
    <source>
        <tissue evidence="1">Muscle</tissue>
    </source>
</reference>
<keyword evidence="2" id="KW-1185">Reference proteome</keyword>
<feature type="non-terminal residue" evidence="1">
    <location>
        <position position="1"/>
    </location>
</feature>
<dbReference type="EMBL" id="CYRY02044530">
    <property type="protein sequence ID" value="VCX39512.1"/>
    <property type="molecule type" value="Genomic_DNA"/>
</dbReference>
<evidence type="ECO:0000313" key="2">
    <source>
        <dbReference type="Proteomes" id="UP000269945"/>
    </source>
</evidence>
<name>A0A9X9Q8R8_GULGU</name>
<dbReference type="AlphaFoldDB" id="A0A9X9Q8R8"/>